<sequence length="176" mass="20111">MACAPNLNFLWHFSSPIPPTFLRWCRPSSTPWTFEQSTMGRMMLDLQELRWGVIETILTRGSGTPRFPTLLRWSIILNHAPKDVPEGLAGPQVEGPYLQFLSLLAFIDGRKVVGIPQRINVGNPKRFPTRSGFIMVIENKLKVKYRKYDFLFVPRESGLGNIPDWNGDKPVRNPFG</sequence>
<organism evidence="1 2">
    <name type="scientific">Carnegiea gigantea</name>
    <dbReference type="NCBI Taxonomy" id="171969"/>
    <lineage>
        <taxon>Eukaryota</taxon>
        <taxon>Viridiplantae</taxon>
        <taxon>Streptophyta</taxon>
        <taxon>Embryophyta</taxon>
        <taxon>Tracheophyta</taxon>
        <taxon>Spermatophyta</taxon>
        <taxon>Magnoliopsida</taxon>
        <taxon>eudicotyledons</taxon>
        <taxon>Gunneridae</taxon>
        <taxon>Pentapetalae</taxon>
        <taxon>Caryophyllales</taxon>
        <taxon>Cactineae</taxon>
        <taxon>Cactaceae</taxon>
        <taxon>Cactoideae</taxon>
        <taxon>Echinocereeae</taxon>
        <taxon>Carnegiea</taxon>
    </lineage>
</organism>
<evidence type="ECO:0000313" key="1">
    <source>
        <dbReference type="EMBL" id="KAJ8432886.1"/>
    </source>
</evidence>
<dbReference type="AlphaFoldDB" id="A0A9Q1Q983"/>
<protein>
    <submittedName>
        <fullName evidence="1">Uncharacterized protein</fullName>
    </submittedName>
</protein>
<comment type="caution">
    <text evidence="1">The sequence shown here is derived from an EMBL/GenBank/DDBJ whole genome shotgun (WGS) entry which is preliminary data.</text>
</comment>
<accession>A0A9Q1Q983</accession>
<gene>
    <name evidence="1" type="ORF">Cgig2_017615</name>
</gene>
<reference evidence="1" key="1">
    <citation type="submission" date="2022-04" db="EMBL/GenBank/DDBJ databases">
        <title>Carnegiea gigantea Genome sequencing and assembly v2.</title>
        <authorList>
            <person name="Copetti D."/>
            <person name="Sanderson M.J."/>
            <person name="Burquez A."/>
            <person name="Wojciechowski M.F."/>
        </authorList>
    </citation>
    <scope>NUCLEOTIDE SEQUENCE</scope>
    <source>
        <strain evidence="1">SGP5-SGP5p</strain>
        <tissue evidence="1">Aerial part</tissue>
    </source>
</reference>
<proteinExistence type="predicted"/>
<dbReference type="EMBL" id="JAKOGI010000576">
    <property type="protein sequence ID" value="KAJ8432886.1"/>
    <property type="molecule type" value="Genomic_DNA"/>
</dbReference>
<name>A0A9Q1Q983_9CARY</name>
<keyword evidence="2" id="KW-1185">Reference proteome</keyword>
<evidence type="ECO:0000313" key="2">
    <source>
        <dbReference type="Proteomes" id="UP001153076"/>
    </source>
</evidence>
<dbReference type="Proteomes" id="UP001153076">
    <property type="component" value="Unassembled WGS sequence"/>
</dbReference>